<evidence type="ECO:0000313" key="2">
    <source>
        <dbReference type="EMBL" id="JAD44971.1"/>
    </source>
</evidence>
<reference evidence="2" key="2">
    <citation type="journal article" date="2015" name="Data Brief">
        <title>Shoot transcriptome of the giant reed, Arundo donax.</title>
        <authorList>
            <person name="Barrero R.A."/>
            <person name="Guerrero F.D."/>
            <person name="Moolhuijzen P."/>
            <person name="Goolsby J.A."/>
            <person name="Tidwell J."/>
            <person name="Bellgard S.E."/>
            <person name="Bellgard M.I."/>
        </authorList>
    </citation>
    <scope>NUCLEOTIDE SEQUENCE</scope>
    <source>
        <tissue evidence="2">Shoot tissue taken approximately 20 cm above the soil surface</tissue>
    </source>
</reference>
<dbReference type="EMBL" id="GBRH01252924">
    <property type="protein sequence ID" value="JAD44971.1"/>
    <property type="molecule type" value="Transcribed_RNA"/>
</dbReference>
<keyword evidence="1" id="KW-0812">Transmembrane</keyword>
<organism evidence="2">
    <name type="scientific">Arundo donax</name>
    <name type="common">Giant reed</name>
    <name type="synonym">Donax arundinaceus</name>
    <dbReference type="NCBI Taxonomy" id="35708"/>
    <lineage>
        <taxon>Eukaryota</taxon>
        <taxon>Viridiplantae</taxon>
        <taxon>Streptophyta</taxon>
        <taxon>Embryophyta</taxon>
        <taxon>Tracheophyta</taxon>
        <taxon>Spermatophyta</taxon>
        <taxon>Magnoliopsida</taxon>
        <taxon>Liliopsida</taxon>
        <taxon>Poales</taxon>
        <taxon>Poaceae</taxon>
        <taxon>PACMAD clade</taxon>
        <taxon>Arundinoideae</taxon>
        <taxon>Arundineae</taxon>
        <taxon>Arundo</taxon>
    </lineage>
</organism>
<feature type="transmembrane region" description="Helical" evidence="1">
    <location>
        <begin position="6"/>
        <end position="25"/>
    </location>
</feature>
<dbReference type="AlphaFoldDB" id="A0A0A9A1L1"/>
<proteinExistence type="predicted"/>
<reference evidence="2" key="1">
    <citation type="submission" date="2014-09" db="EMBL/GenBank/DDBJ databases">
        <authorList>
            <person name="Magalhaes I.L.F."/>
            <person name="Oliveira U."/>
            <person name="Santos F.R."/>
            <person name="Vidigal T.H.D.A."/>
            <person name="Brescovit A.D."/>
            <person name="Santos A.J."/>
        </authorList>
    </citation>
    <scope>NUCLEOTIDE SEQUENCE</scope>
    <source>
        <tissue evidence="2">Shoot tissue taken approximately 20 cm above the soil surface</tissue>
    </source>
</reference>
<name>A0A0A9A1L1_ARUDO</name>
<keyword evidence="1" id="KW-1133">Transmembrane helix</keyword>
<keyword evidence="1" id="KW-0472">Membrane</keyword>
<sequence length="55" mass="6505">MLVGPWHILIIVGIYIFQFFGILNLPMLPCVDLCLFQNFRVSFHFLKVMRSFLES</sequence>
<evidence type="ECO:0000256" key="1">
    <source>
        <dbReference type="SAM" id="Phobius"/>
    </source>
</evidence>
<protein>
    <submittedName>
        <fullName evidence="2">Uncharacterized protein</fullName>
    </submittedName>
</protein>
<accession>A0A0A9A1L1</accession>